<evidence type="ECO:0000313" key="2">
    <source>
        <dbReference type="Proteomes" id="UP001164539"/>
    </source>
</evidence>
<sequence length="2108" mass="238781">MLLELPRLTNSLRDPFDIDQAYLQRKAILQSLQKPRNSTNSLDESEIARKIVYRWEEASTEVRQVYKQFIGAVVELTDGEMPSEEFGEVALTAYRLFCGQAEEDINVDRNMVEKKLELQNIVGHTVSDANVRKVASLAHRLSRLQPSEHSAAMFSDGLANGSSNDFEFGADLVFQAPARFLVDDSLEHAELMGDESTATSSFHEGWYDNTDAINYNSAAEGRNFNLSWLRDACDQIVRQSISQLSRDDLAMAICRVLDSDKPGEEGTWLKIILLKILLIAGDLLDLVGDSAFETVQDLILHRKELVDAIHQGMLILKSEKTASNSQSRMPSYGTQVTVQTASERQIDKLRRKEEKRQRRGTEYGTEGDVSATGFSSLLEASERKSPFDDLIGSGQGSLAVTALPQGTVRKHFKGYEEVIIPPTPTAQMKPGEKLIDIKDLDEFAQAAFHGYKSLNRIQSRIFQTVYYTNENILVCAPTGAGKTNIAMVSILHEIGQHFKDGYLHKDEFKIVYVAPMKALAAEVTSTFSHRLSPLNMVVRELTGDMQLSKNELEETQMIVTTPEKWDVITRKSSDMSLSMLVKLLIIDEVHLLNDDRGPVIEALVARTLRQVESTQRMIRIVGLSATLPNYLEVAQFLRVNPEMGLFFFDSSYRPVPLAQQYIGISEQNFAARNELLNEICYKKVVDSLRQGHQAMVFVHSRKDTVKTAQKLVELARKYEDLELLNNDTHPQRSLVKREVIKSRNKDLVELFETAIGVHHAGMLRADRGLTERLFSDGLLKVLVCTATLAWGVNLPAHTVVIKGTQLYDPKAGGWRDLGMLDVMQIFGRAGRPQFDKSGEGIIITSHDKLAYYLRLLTSQLPIESQFISSLKDNLNAEVALGTVTNVKEACAWLGYTYLSIRMRLNPLAYGIGWDEVIADPSLTLKQRAFVTDAARALDKAKMMRFDEKSGNFYCTELGRIASHFYIQYSSVETYNEMLRRHMNDSEVIEMVAHSSEFENIVVRDEEQNELETLARTSCPLEIKGGASNKHGKISILIQLYISRGSIDTFSLVSDAAYISASLARIMRALFEICLRRGWCVMSMFMLEYCKAVDRQVWPHQHPLRQFDKDLSAEILRKLEERGADLDRLQEMEEKDIGALIRYAPGGRLVKQYLGYFPSIQLSATVSPITRTVLKVDLVITPDFMWKDRFHGAAQRWWIIVEDSESDHIYHSELFTLTKRMARGEPQKLSFTVPIFEPHPPQYYIRAVSDSWLHAEALYCISFQNLALPQARTSHTELLDLKPLPVTALGNNIYEALYKFSHFNPIQSQIFHVLYHTDKNVLLGAPTGSGKTIAAELAMLHLFNTEPDMKVIYIAPLKAIVRERMTDWRNRLVSQLGKEMVEMTGDYTPDLMALLSADIIISTPEKWDGISRNWQSRSYVKKVGLMILDEIHLLGADRGPILEVIVSRMRYISSQTERAVRFIGLSTALANAGDLADWLGVGEMGLFNFKPSVRPVPLEVHIQGYPGKFYCPRMNSMNKPAYAAICTHSPTKPVLIFVSSRRQTRLTALDLIQFAASDEHPRQFLSIGEEDLQMVLSQITDQNLRHTLQFGIGLHHAGLNDKDRSLVEELFANNKIQVLVCTSTLAWGVNLPAHLVIIKGTEYYDGKAKRYVDFPITDILQMMGRAGRPQYDQHGKAVILVHEPKKSFYKKFLYEPFPVESSLRDHLHEHFNAEIVSGTICHKEDAVHYLTWTYLFRRLAMNPAYYGLENTDAEGLSSYLSRLVQNTFEDLEDSGCIKMTEETVEPMMLGSIASQYYLSYVTVSMFGSNIGPDTSLEVFLHILSGASEYDELPVRHNEENYNEALSQRVRFAVDKNRLDEPHIKANLLFQAHFSQLELPISDYVTDLKSVLDQSIRIIQAMIDICANSGWLSSSITCMHLLQMVMQGLWFDQDSALWMLPCMNDDLVGLLRTKTISSVQQLLDIPKATLQTMIGNVPVSRLYQDLQHFPRIQVKLKLQRRDIAGEKSFMLNIRLDKMNSRRNTSRAFTPRFPKIKDEAWWLVLGNTSTSELYALKRISFSDRLNTHMEIPSSTTALQGMKLIVVSDCYLGFEQEHSIEKLVDIHGGKQG</sequence>
<evidence type="ECO:0000313" key="1">
    <source>
        <dbReference type="EMBL" id="KAJ4713174.1"/>
    </source>
</evidence>
<accession>A0ACC1XR54</accession>
<proteinExistence type="predicted"/>
<name>A0ACC1XR54_MELAZ</name>
<reference evidence="1 2" key="1">
    <citation type="journal article" date="2023" name="Science">
        <title>Complex scaffold remodeling in plant triterpene biosynthesis.</title>
        <authorList>
            <person name="De La Pena R."/>
            <person name="Hodgson H."/>
            <person name="Liu J.C."/>
            <person name="Stephenson M.J."/>
            <person name="Martin A.C."/>
            <person name="Owen C."/>
            <person name="Harkess A."/>
            <person name="Leebens-Mack J."/>
            <person name="Jimenez L.E."/>
            <person name="Osbourn A."/>
            <person name="Sattely E.S."/>
        </authorList>
    </citation>
    <scope>NUCLEOTIDE SEQUENCE [LARGE SCALE GENOMIC DNA]</scope>
    <source>
        <strain evidence="2">cv. JPN11</strain>
        <tissue evidence="1">Leaf</tissue>
    </source>
</reference>
<keyword evidence="2" id="KW-1185">Reference proteome</keyword>
<keyword evidence="1" id="KW-0547">Nucleotide-binding</keyword>
<keyword evidence="1" id="KW-0347">Helicase</keyword>
<organism evidence="1 2">
    <name type="scientific">Melia azedarach</name>
    <name type="common">Chinaberry tree</name>
    <dbReference type="NCBI Taxonomy" id="155640"/>
    <lineage>
        <taxon>Eukaryota</taxon>
        <taxon>Viridiplantae</taxon>
        <taxon>Streptophyta</taxon>
        <taxon>Embryophyta</taxon>
        <taxon>Tracheophyta</taxon>
        <taxon>Spermatophyta</taxon>
        <taxon>Magnoliopsida</taxon>
        <taxon>eudicotyledons</taxon>
        <taxon>Gunneridae</taxon>
        <taxon>Pentapetalae</taxon>
        <taxon>rosids</taxon>
        <taxon>malvids</taxon>
        <taxon>Sapindales</taxon>
        <taxon>Meliaceae</taxon>
        <taxon>Melia</taxon>
    </lineage>
</organism>
<protein>
    <submittedName>
        <fullName evidence="1">DExH-box ATP-dependent RNA helicase</fullName>
    </submittedName>
</protein>
<dbReference type="Proteomes" id="UP001164539">
    <property type="component" value="Chromosome 8"/>
</dbReference>
<dbReference type="EMBL" id="CM051401">
    <property type="protein sequence ID" value="KAJ4713174.1"/>
    <property type="molecule type" value="Genomic_DNA"/>
</dbReference>
<comment type="caution">
    <text evidence="1">The sequence shown here is derived from an EMBL/GenBank/DDBJ whole genome shotgun (WGS) entry which is preliminary data.</text>
</comment>
<keyword evidence="1" id="KW-0067">ATP-binding</keyword>
<keyword evidence="1" id="KW-0378">Hydrolase</keyword>
<gene>
    <name evidence="1" type="ORF">OWV82_015302</name>
</gene>